<feature type="compositionally biased region" description="Basic and acidic residues" evidence="1">
    <location>
        <begin position="142"/>
        <end position="152"/>
    </location>
</feature>
<sequence>MYRSSLRSSSMREPRYPSPRVFRIQRAWETTHTPCCRVNQHTPGMTSCSDLHTTSSLAQYSAKRRTCRPTATLKRGRAAGGGVLLSTPADCSRVHRSRKGLDNDPPAGSPMETLLRLLLPLNDKVQWTFHSIARGGPPTSLRSEHFTRPFNR</sequence>
<proteinExistence type="predicted"/>
<gene>
    <name evidence="2" type="ORF">AXF42_Ash021710</name>
</gene>
<dbReference type="AlphaFoldDB" id="A0A2H9ZR33"/>
<name>A0A2H9ZR33_9ASPA</name>
<dbReference type="PANTHER" id="PTHR47188:SF1">
    <property type="entry name" value="PROTEIN TAR1"/>
    <property type="match status" value="1"/>
</dbReference>
<evidence type="ECO:0000313" key="2">
    <source>
        <dbReference type="EMBL" id="PKA45755.1"/>
    </source>
</evidence>
<keyword evidence="3" id="KW-1185">Reference proteome</keyword>
<protein>
    <submittedName>
        <fullName evidence="2">Uncharacterized protein</fullName>
    </submittedName>
</protein>
<reference evidence="2 3" key="1">
    <citation type="journal article" date="2017" name="Nature">
        <title>The Apostasia genome and the evolution of orchids.</title>
        <authorList>
            <person name="Zhang G.Q."/>
            <person name="Liu K.W."/>
            <person name="Li Z."/>
            <person name="Lohaus R."/>
            <person name="Hsiao Y.Y."/>
            <person name="Niu S.C."/>
            <person name="Wang J.Y."/>
            <person name="Lin Y.C."/>
            <person name="Xu Q."/>
            <person name="Chen L.J."/>
            <person name="Yoshida K."/>
            <person name="Fujiwara S."/>
            <person name="Wang Z.W."/>
            <person name="Zhang Y.Q."/>
            <person name="Mitsuda N."/>
            <person name="Wang M."/>
            <person name="Liu G.H."/>
            <person name="Pecoraro L."/>
            <person name="Huang H.X."/>
            <person name="Xiao X.J."/>
            <person name="Lin M."/>
            <person name="Wu X.Y."/>
            <person name="Wu W.L."/>
            <person name="Chen Y.Y."/>
            <person name="Chang S.B."/>
            <person name="Sakamoto S."/>
            <person name="Ohme-Takagi M."/>
            <person name="Yagi M."/>
            <person name="Zeng S.J."/>
            <person name="Shen C.Y."/>
            <person name="Yeh C.M."/>
            <person name="Luo Y.B."/>
            <person name="Tsai W.C."/>
            <person name="Van de Peer Y."/>
            <person name="Liu Z.J."/>
        </authorList>
    </citation>
    <scope>NUCLEOTIDE SEQUENCE [LARGE SCALE GENOMIC DNA]</scope>
    <source>
        <strain evidence="3">cv. Shenzhen</strain>
        <tissue evidence="2">Stem</tissue>
    </source>
</reference>
<evidence type="ECO:0000256" key="1">
    <source>
        <dbReference type="SAM" id="MobiDB-lite"/>
    </source>
</evidence>
<dbReference type="InterPro" id="IPR044792">
    <property type="entry name" value="TAR1"/>
</dbReference>
<dbReference type="OrthoDB" id="1685618at2759"/>
<dbReference type="Proteomes" id="UP000236161">
    <property type="component" value="Unassembled WGS sequence"/>
</dbReference>
<dbReference type="GO" id="GO:0043457">
    <property type="term" value="P:regulation of cellular respiration"/>
    <property type="evidence" value="ECO:0007669"/>
    <property type="project" value="InterPro"/>
</dbReference>
<feature type="region of interest" description="Disordered" evidence="1">
    <location>
        <begin position="133"/>
        <end position="152"/>
    </location>
</feature>
<evidence type="ECO:0000313" key="3">
    <source>
        <dbReference type="Proteomes" id="UP000236161"/>
    </source>
</evidence>
<organism evidence="2 3">
    <name type="scientific">Apostasia shenzhenica</name>
    <dbReference type="NCBI Taxonomy" id="1088818"/>
    <lineage>
        <taxon>Eukaryota</taxon>
        <taxon>Viridiplantae</taxon>
        <taxon>Streptophyta</taxon>
        <taxon>Embryophyta</taxon>
        <taxon>Tracheophyta</taxon>
        <taxon>Spermatophyta</taxon>
        <taxon>Magnoliopsida</taxon>
        <taxon>Liliopsida</taxon>
        <taxon>Asparagales</taxon>
        <taxon>Orchidaceae</taxon>
        <taxon>Apostasioideae</taxon>
        <taxon>Apostasia</taxon>
    </lineage>
</organism>
<dbReference type="PANTHER" id="PTHR47188">
    <property type="entry name" value="PROTEIN TAR1"/>
    <property type="match status" value="1"/>
</dbReference>
<accession>A0A2H9ZR33</accession>
<dbReference type="EMBL" id="KZ454807">
    <property type="protein sequence ID" value="PKA45755.1"/>
    <property type="molecule type" value="Genomic_DNA"/>
</dbReference>